<sequence length="88" mass="10389">MCYKKDQLNTRIGISKMTKMIEIKVKDQFSEIHEVQALLREIPQQAELNQLSLFQRIEHIVVKGETIRPSIELLFESRQSDSIYRVVE</sequence>
<protein>
    <submittedName>
        <fullName evidence="1">Uncharacterized protein</fullName>
    </submittedName>
</protein>
<evidence type="ECO:0000313" key="1">
    <source>
        <dbReference type="EMBL" id="AIW81416.1"/>
    </source>
</evidence>
<proteinExistence type="predicted"/>
<reference evidence="1" key="1">
    <citation type="submission" date="2014-09" db="EMBL/GenBank/DDBJ databases">
        <authorList>
            <person name="Magalhaes I.L.F."/>
            <person name="Oliveira U."/>
            <person name="Santos F.R."/>
            <person name="Vidigal T.H.D.A."/>
            <person name="Brescovit A.D."/>
            <person name="Santos A.J."/>
        </authorList>
    </citation>
    <scope>NUCLEOTIDE SEQUENCE</scope>
</reference>
<name>A0A0K0LBM4_9BACT</name>
<dbReference type="AlphaFoldDB" id="A0A0K0LBM4"/>
<accession>A0A0K0LBM4</accession>
<organism evidence="1">
    <name type="scientific">uncultured bacterium TB350_p</name>
    <dbReference type="NCBI Taxonomy" id="1552145"/>
    <lineage>
        <taxon>Bacteria</taxon>
        <taxon>environmental samples</taxon>
    </lineage>
</organism>
<dbReference type="EMBL" id="KM669732">
    <property type="protein sequence ID" value="AIW81416.1"/>
    <property type="molecule type" value="Genomic_DNA"/>
</dbReference>